<gene>
    <name evidence="10" type="primary">RSM25</name>
    <name evidence="10" type="ORF">HDU87_001873</name>
</gene>
<evidence type="ECO:0000256" key="5">
    <source>
        <dbReference type="ARBA" id="ARBA00023274"/>
    </source>
</evidence>
<evidence type="ECO:0000256" key="3">
    <source>
        <dbReference type="ARBA" id="ARBA00022980"/>
    </source>
</evidence>
<dbReference type="Pfam" id="PF13741">
    <property type="entry name" value="MRP-S25"/>
    <property type="match status" value="1"/>
</dbReference>
<evidence type="ECO:0000256" key="1">
    <source>
        <dbReference type="ARBA" id="ARBA00004173"/>
    </source>
</evidence>
<feature type="coiled-coil region" evidence="8">
    <location>
        <begin position="203"/>
        <end position="239"/>
    </location>
</feature>
<comment type="caution">
    <text evidence="10">The sequence shown here is derived from an EMBL/GenBank/DDBJ whole genome shotgun (WGS) entry which is preliminary data.</text>
</comment>
<dbReference type="PANTHER" id="PTHR37799:SF1">
    <property type="entry name" value="SMALL RIBOSOMAL SUBUNIT PROTEIN MS23"/>
    <property type="match status" value="1"/>
</dbReference>
<accession>A0AAD5TNZ4</accession>
<keyword evidence="3" id="KW-0689">Ribosomal protein</keyword>
<evidence type="ECO:0000256" key="8">
    <source>
        <dbReference type="SAM" id="Coils"/>
    </source>
</evidence>
<protein>
    <recommendedName>
        <fullName evidence="6">Small ribosomal subunit protein mS23</fullName>
    </recommendedName>
    <alternativeName>
        <fullName evidence="7">37S ribosomal protein S25, mitochondrial</fullName>
    </alternativeName>
</protein>
<evidence type="ECO:0000313" key="11">
    <source>
        <dbReference type="Proteomes" id="UP001212152"/>
    </source>
</evidence>
<evidence type="ECO:0000256" key="9">
    <source>
        <dbReference type="SAM" id="MobiDB-lite"/>
    </source>
</evidence>
<keyword evidence="11" id="KW-1185">Reference proteome</keyword>
<reference evidence="10" key="1">
    <citation type="submission" date="2020-05" db="EMBL/GenBank/DDBJ databases">
        <title>Phylogenomic resolution of chytrid fungi.</title>
        <authorList>
            <person name="Stajich J.E."/>
            <person name="Amses K."/>
            <person name="Simmons R."/>
            <person name="Seto K."/>
            <person name="Myers J."/>
            <person name="Bonds A."/>
            <person name="Quandt C.A."/>
            <person name="Barry K."/>
            <person name="Liu P."/>
            <person name="Grigoriev I."/>
            <person name="Longcore J.E."/>
            <person name="James T.Y."/>
        </authorList>
    </citation>
    <scope>NUCLEOTIDE SEQUENCE</scope>
    <source>
        <strain evidence="10">JEL0379</strain>
    </source>
</reference>
<dbReference type="GO" id="GO:0005763">
    <property type="term" value="C:mitochondrial small ribosomal subunit"/>
    <property type="evidence" value="ECO:0007669"/>
    <property type="project" value="InterPro"/>
</dbReference>
<dbReference type="Proteomes" id="UP001212152">
    <property type="component" value="Unassembled WGS sequence"/>
</dbReference>
<evidence type="ECO:0000313" key="10">
    <source>
        <dbReference type="EMBL" id="KAJ3180760.1"/>
    </source>
</evidence>
<keyword evidence="8" id="KW-0175">Coiled coil</keyword>
<dbReference type="PANTHER" id="PTHR37799">
    <property type="entry name" value="37S RIBOSOMAL PROTEIN S25, MITOCHONDRIAL"/>
    <property type="match status" value="1"/>
</dbReference>
<dbReference type="GO" id="GO:0003735">
    <property type="term" value="F:structural constituent of ribosome"/>
    <property type="evidence" value="ECO:0007669"/>
    <property type="project" value="InterPro"/>
</dbReference>
<evidence type="ECO:0000256" key="2">
    <source>
        <dbReference type="ARBA" id="ARBA00009864"/>
    </source>
</evidence>
<sequence length="335" mass="38442">MAPPLRNNPYTLCKNIDRLRAAAPRGPRSAPLPPWYRAVAQHPPAVFTPKGVDPVHTGLFHPAPSYSSSSSSPSASSDSTPTARELYKRADPRTYKARYIVRAPPITYPEDEIRQAFYKWHPLELSKPRTLVEDEQTLKWRSWENIYGGRHADNTWTYVPVTGESVVKHTMYLMSRKENPLSRHEAYQTALRAFYEARAKADHNRLEKRAAAIAEAQKIAEEEADMRALEEAQRQLLGQQQLDNGEMTAFGEQNQDAFEDAPLTEQEKKDAAYWQARPLSARFVEWEAAELEDSRAYEDEMRTARTMQDEMRRKMEQYEKRNIVDDAEPASDASI</sequence>
<evidence type="ECO:0000256" key="7">
    <source>
        <dbReference type="ARBA" id="ARBA00035421"/>
    </source>
</evidence>
<feature type="compositionally biased region" description="Low complexity" evidence="9">
    <location>
        <begin position="62"/>
        <end position="83"/>
    </location>
</feature>
<comment type="subcellular location">
    <subcellularLocation>
        <location evidence="1">Mitochondrion</location>
    </subcellularLocation>
</comment>
<evidence type="ECO:0000256" key="4">
    <source>
        <dbReference type="ARBA" id="ARBA00023128"/>
    </source>
</evidence>
<comment type="similarity">
    <text evidence="2">Belongs to the mitochondrion-specific ribosomal protein mS23 family.</text>
</comment>
<feature type="region of interest" description="Disordered" evidence="9">
    <location>
        <begin position="58"/>
        <end position="88"/>
    </location>
</feature>
<keyword evidence="4" id="KW-0496">Mitochondrion</keyword>
<name>A0AAD5TNZ4_9FUNG</name>
<organism evidence="10 11">
    <name type="scientific">Geranomyces variabilis</name>
    <dbReference type="NCBI Taxonomy" id="109894"/>
    <lineage>
        <taxon>Eukaryota</taxon>
        <taxon>Fungi</taxon>
        <taxon>Fungi incertae sedis</taxon>
        <taxon>Chytridiomycota</taxon>
        <taxon>Chytridiomycota incertae sedis</taxon>
        <taxon>Chytridiomycetes</taxon>
        <taxon>Spizellomycetales</taxon>
        <taxon>Powellomycetaceae</taxon>
        <taxon>Geranomyces</taxon>
    </lineage>
</organism>
<dbReference type="EMBL" id="JADGJQ010000015">
    <property type="protein sequence ID" value="KAJ3180760.1"/>
    <property type="molecule type" value="Genomic_DNA"/>
</dbReference>
<dbReference type="InterPro" id="IPR016939">
    <property type="entry name" value="Ribosomal_mS23_fun"/>
</dbReference>
<dbReference type="AlphaFoldDB" id="A0AAD5TNZ4"/>
<proteinExistence type="inferred from homology"/>
<evidence type="ECO:0000256" key="6">
    <source>
        <dbReference type="ARBA" id="ARBA00035137"/>
    </source>
</evidence>
<keyword evidence="5" id="KW-0687">Ribonucleoprotein</keyword>